<dbReference type="PANTHER" id="PTHR39461:SF1">
    <property type="entry name" value="LEA DOMAIN PROTEIN (AFU_ORTHOLOGUE AFUA_8G04920)"/>
    <property type="match status" value="1"/>
</dbReference>
<dbReference type="Pfam" id="PF22485">
    <property type="entry name" value="DUF6987"/>
    <property type="match status" value="1"/>
</dbReference>
<reference evidence="4" key="1">
    <citation type="submission" date="2022-10" db="EMBL/GenBank/DDBJ databases">
        <title>Tapping the CABI collections for fungal endophytes: first genome assemblies for Collariella, Neodidymelliopsis, Ascochyta clinopodiicola, Didymella pomorum, Didymosphaeria variabile, Neocosmospora piperis and Neocucurbitaria cava.</title>
        <authorList>
            <person name="Hill R."/>
        </authorList>
    </citation>
    <scope>NUCLEOTIDE SEQUENCE</scope>
    <source>
        <strain evidence="4">IMI 355082</strain>
    </source>
</reference>
<feature type="compositionally biased region" description="Pro residues" evidence="1">
    <location>
        <begin position="1"/>
        <end position="10"/>
    </location>
</feature>
<feature type="region of interest" description="Disordered" evidence="1">
    <location>
        <begin position="1"/>
        <end position="412"/>
    </location>
</feature>
<protein>
    <recommendedName>
        <fullName evidence="3">DUF6987 domain-containing protein</fullName>
    </recommendedName>
</protein>
<feature type="compositionally biased region" description="Low complexity" evidence="1">
    <location>
        <begin position="377"/>
        <end position="387"/>
    </location>
</feature>
<keyword evidence="5" id="KW-1185">Reference proteome</keyword>
<feature type="compositionally biased region" description="Basic and acidic residues" evidence="1">
    <location>
        <begin position="244"/>
        <end position="262"/>
    </location>
</feature>
<feature type="compositionally biased region" description="Low complexity" evidence="1">
    <location>
        <begin position="146"/>
        <end position="155"/>
    </location>
</feature>
<feature type="compositionally biased region" description="Polar residues" evidence="1">
    <location>
        <begin position="159"/>
        <end position="169"/>
    </location>
</feature>
<feature type="domain" description="DUF6987" evidence="3">
    <location>
        <begin position="792"/>
        <end position="988"/>
    </location>
</feature>
<dbReference type="Pfam" id="PF12396">
    <property type="entry name" value="DUF3659"/>
    <property type="match status" value="5"/>
</dbReference>
<feature type="compositionally biased region" description="Low complexity" evidence="1">
    <location>
        <begin position="345"/>
        <end position="355"/>
    </location>
</feature>
<evidence type="ECO:0000256" key="1">
    <source>
        <dbReference type="SAM" id="MobiDB-lite"/>
    </source>
</evidence>
<dbReference type="OrthoDB" id="3937590at2759"/>
<keyword evidence="2" id="KW-1133">Transmembrane helix</keyword>
<proteinExistence type="predicted"/>
<dbReference type="PANTHER" id="PTHR39461">
    <property type="entry name" value="LEA DOMAIN PROTEIN (AFU_ORTHOLOGUE AFUA_8G04920)"/>
    <property type="match status" value="1"/>
</dbReference>
<feature type="compositionally biased region" description="Basic and acidic residues" evidence="1">
    <location>
        <begin position="125"/>
        <end position="135"/>
    </location>
</feature>
<sequence length="1001" mass="105074">MSDTHPPPGGWPWGKDKKQAGSEVASQSQADKGVQEPELQQLEPEAEGERTPKQAESQIRSKAGDAKSSLRSPESVTNKSVKYEDELEKPVSVQAPSSTKSFSRTGKEPSETNGEVEEPAQSEAATEKAGSKKDDIEDEAKDLTEPTETAGTEAEGQSEKGTSQAQSEKGTSEGGARSGFGSMLSGAKNMFGSSKQSGTDYPDSVKQLQELQSSGGGETLTAPGEQSTEDEDTPAETQEGTETSTEHSEGVSGEELRPEDSITHAADNSHLPTETAQTAQTSGLSETAPLSDSTEDLSETQALTDAGHTAAPTEGQTMATSEAEGLTEGQLPTETEAGQTELPEGAEATEGQTEGVEGEVEGAEGQVEGAEGEVEGAAEGAEGAAEGVEGEAEGAVEGAEGQVPKEGEDATSYASGYETATVNTEDIDFSILKGCKVNKLGNVVNDQGQAIGRIKEGILSHLIGRKVDENGIIWNDSGKEIGRAEPIPDNELQDMLEGKPFESFEGNVIDAKGWVTWEGQTVGKIIEGDLKALQGKTVDPDGEVLDKNGNVIGKAERYEEPEAEPEPEPEAIDLSILAGKRVNKAGKLVDSAGVIFGRVIDGDVKGMIGRMCNKNGEIVSESGDVLGHAELVSEGEREGSKEGPFAELEGLTVAKDGTVVTPSGDIVGRLVKGDPKVLAGRAVDEDGDVVDKNGNTLGHAERWEPEPEEVVEREKGPLEGLTVNNDGNVVDKHGNIIAKLTSGDPNICAGKEIDGDGDVVNAKGMTVGHVNLLQDIKEEEPEGETEEEAAARLEKEQDKKLAIQMANALENCLDKINPILKMITSKIDAAEAQKEEDRDEEALVKEVKPLIEEGGNILREAHGVIRGLDPDGHIQANAKHKSGTREATPEEFHLAEVIKELTGHVTETIEAAKKKLEGMPHAEKELNPLWGLLGEPLFQIIAAVGLLLTGVLGIVGNLLKGLGLGGIVDGLLGTLGISRLLDGLGLGSITGALTGKKKGKK</sequence>
<evidence type="ECO:0000313" key="5">
    <source>
        <dbReference type="Proteomes" id="UP001140453"/>
    </source>
</evidence>
<gene>
    <name evidence="4" type="ORF">N0V93_007270</name>
</gene>
<dbReference type="Proteomes" id="UP001140453">
    <property type="component" value="Unassembled WGS sequence"/>
</dbReference>
<organism evidence="4 5">
    <name type="scientific">Gnomoniopsis smithogilvyi</name>
    <dbReference type="NCBI Taxonomy" id="1191159"/>
    <lineage>
        <taxon>Eukaryota</taxon>
        <taxon>Fungi</taxon>
        <taxon>Dikarya</taxon>
        <taxon>Ascomycota</taxon>
        <taxon>Pezizomycotina</taxon>
        <taxon>Sordariomycetes</taxon>
        <taxon>Sordariomycetidae</taxon>
        <taxon>Diaporthales</taxon>
        <taxon>Gnomoniaceae</taxon>
        <taxon>Gnomoniopsis</taxon>
    </lineage>
</organism>
<evidence type="ECO:0000313" key="4">
    <source>
        <dbReference type="EMBL" id="KAJ4389798.1"/>
    </source>
</evidence>
<feature type="compositionally biased region" description="Polar residues" evidence="1">
    <location>
        <begin position="69"/>
        <end position="80"/>
    </location>
</feature>
<comment type="caution">
    <text evidence="4">The sequence shown here is derived from an EMBL/GenBank/DDBJ whole genome shotgun (WGS) entry which is preliminary data.</text>
</comment>
<dbReference type="AlphaFoldDB" id="A0A9W8YPS0"/>
<dbReference type="InterPro" id="IPR022124">
    <property type="entry name" value="DUF3659"/>
</dbReference>
<evidence type="ECO:0000259" key="3">
    <source>
        <dbReference type="Pfam" id="PF22485"/>
    </source>
</evidence>
<keyword evidence="2" id="KW-0472">Membrane</keyword>
<feature type="transmembrane region" description="Helical" evidence="2">
    <location>
        <begin position="937"/>
        <end position="959"/>
    </location>
</feature>
<dbReference type="EMBL" id="JAPEVB010000004">
    <property type="protein sequence ID" value="KAJ4389798.1"/>
    <property type="molecule type" value="Genomic_DNA"/>
</dbReference>
<name>A0A9W8YPS0_9PEZI</name>
<evidence type="ECO:0000256" key="2">
    <source>
        <dbReference type="SAM" id="Phobius"/>
    </source>
</evidence>
<accession>A0A9W8YPS0</accession>
<feature type="compositionally biased region" description="Polar residues" evidence="1">
    <location>
        <begin position="270"/>
        <end position="292"/>
    </location>
</feature>
<keyword evidence="2" id="KW-0812">Transmembrane</keyword>
<dbReference type="InterPro" id="IPR054256">
    <property type="entry name" value="DUF6987"/>
</dbReference>
<feature type="compositionally biased region" description="Polar residues" evidence="1">
    <location>
        <begin position="94"/>
        <end position="104"/>
    </location>
</feature>